<dbReference type="GO" id="GO:0005840">
    <property type="term" value="C:ribosome"/>
    <property type="evidence" value="ECO:0007669"/>
    <property type="project" value="UniProtKB-KW"/>
</dbReference>
<proteinExistence type="inferred from homology"/>
<dbReference type="Gene3D" id="3.10.450.80">
    <property type="match status" value="2"/>
</dbReference>
<evidence type="ECO:0000256" key="1">
    <source>
        <dbReference type="ARBA" id="ARBA00009364"/>
    </source>
</evidence>
<dbReference type="InterPro" id="IPR000552">
    <property type="entry name" value="Ribosomal_eL44"/>
</dbReference>
<dbReference type="GO" id="GO:0003735">
    <property type="term" value="F:structural constituent of ribosome"/>
    <property type="evidence" value="ECO:0007669"/>
    <property type="project" value="InterPro"/>
</dbReference>
<dbReference type="SUPFAM" id="SSF57829">
    <property type="entry name" value="Zn-binding ribosomal proteins"/>
    <property type="match status" value="1"/>
</dbReference>
<dbReference type="GO" id="GO:0006412">
    <property type="term" value="P:translation"/>
    <property type="evidence" value="ECO:0007669"/>
    <property type="project" value="InterPro"/>
</dbReference>
<dbReference type="AlphaFoldDB" id="A0A5N3X6R7"/>
<evidence type="ECO:0000313" key="5">
    <source>
        <dbReference type="Proteomes" id="UP000326062"/>
    </source>
</evidence>
<organism evidence="4 5">
    <name type="scientific">Muntiacus reevesi</name>
    <name type="common">Reeves' muntjac</name>
    <name type="synonym">Cervus reevesi</name>
    <dbReference type="NCBI Taxonomy" id="9886"/>
    <lineage>
        <taxon>Eukaryota</taxon>
        <taxon>Metazoa</taxon>
        <taxon>Chordata</taxon>
        <taxon>Craniata</taxon>
        <taxon>Vertebrata</taxon>
        <taxon>Euteleostomi</taxon>
        <taxon>Mammalia</taxon>
        <taxon>Eutheria</taxon>
        <taxon>Laurasiatheria</taxon>
        <taxon>Artiodactyla</taxon>
        <taxon>Ruminantia</taxon>
        <taxon>Pecora</taxon>
        <taxon>Cervidae</taxon>
        <taxon>Muntiacinae</taxon>
        <taxon>Muntiacus</taxon>
    </lineage>
</organism>
<feature type="non-terminal residue" evidence="4">
    <location>
        <position position="1"/>
    </location>
</feature>
<keyword evidence="2" id="KW-0689">Ribosomal protein</keyword>
<evidence type="ECO:0000256" key="2">
    <source>
        <dbReference type="ARBA" id="ARBA00022980"/>
    </source>
</evidence>
<gene>
    <name evidence="4" type="ORF">FD755_018883</name>
</gene>
<dbReference type="InterPro" id="IPR011332">
    <property type="entry name" value="Ribosomal_zn-bd"/>
</dbReference>
<protein>
    <submittedName>
        <fullName evidence="4">Uncharacterized protein</fullName>
    </submittedName>
</protein>
<comment type="similarity">
    <text evidence="1">Belongs to the eukaryotic ribosomal protein eL42 family.</text>
</comment>
<evidence type="ECO:0000256" key="3">
    <source>
        <dbReference type="ARBA" id="ARBA00023274"/>
    </source>
</evidence>
<comment type="caution">
    <text evidence="4">The sequence shown here is derived from an EMBL/GenBank/DDBJ whole genome shotgun (WGS) entry which is preliminary data.</text>
</comment>
<keyword evidence="3" id="KW-0687">Ribonucleoprotein</keyword>
<dbReference type="GO" id="GO:1990904">
    <property type="term" value="C:ribonucleoprotein complex"/>
    <property type="evidence" value="ECO:0007669"/>
    <property type="project" value="UniProtKB-KW"/>
</dbReference>
<sequence>VNIPKTCQTFCKKCGKPSATERQGKASLCAQGKRCYDTRATITKKIVLRFECFEPSCSSRRMLAIERGKRFELGRDEKDGIK</sequence>
<dbReference type="InterPro" id="IPR053708">
    <property type="entry name" value="Ribosomal_LSU_eL42"/>
</dbReference>
<dbReference type="Proteomes" id="UP000326062">
    <property type="component" value="Chromosome 13"/>
</dbReference>
<keyword evidence="5" id="KW-1185">Reference proteome</keyword>
<reference evidence="4 5" key="1">
    <citation type="submission" date="2019-06" db="EMBL/GenBank/DDBJ databases">
        <title>Discovery of a novel chromosome fission-fusion reversal in muntjac.</title>
        <authorList>
            <person name="Mudd A.B."/>
            <person name="Bredeson J.V."/>
            <person name="Baum R."/>
            <person name="Hockemeyer D."/>
            <person name="Rokhsar D.S."/>
        </authorList>
    </citation>
    <scope>NUCLEOTIDE SEQUENCE [LARGE SCALE GENOMIC DNA]</scope>
    <source>
        <strain evidence="4">UCam_UCB_Mr</strain>
        <tissue evidence="4">Fibroblast cell line</tissue>
    </source>
</reference>
<dbReference type="EMBL" id="VCEB01000015">
    <property type="protein sequence ID" value="KAB0369890.1"/>
    <property type="molecule type" value="Genomic_DNA"/>
</dbReference>
<accession>A0A5N3X6R7</accession>
<dbReference type="Pfam" id="PF00935">
    <property type="entry name" value="Ribosomal_L44"/>
    <property type="match status" value="1"/>
</dbReference>
<evidence type="ECO:0000313" key="4">
    <source>
        <dbReference type="EMBL" id="KAB0369890.1"/>
    </source>
</evidence>
<dbReference type="PANTHER" id="PTHR10369">
    <property type="entry name" value="60S RIBOSOMAL PROTEIN L36A/L44"/>
    <property type="match status" value="1"/>
</dbReference>
<name>A0A5N3X6R7_MUNRE</name>